<dbReference type="Proteomes" id="UP001501074">
    <property type="component" value="Unassembled WGS sequence"/>
</dbReference>
<evidence type="ECO:0000313" key="1">
    <source>
        <dbReference type="EMBL" id="GAA3634699.1"/>
    </source>
</evidence>
<organism evidence="1 2">
    <name type="scientific">Kineosporia mesophila</name>
    <dbReference type="NCBI Taxonomy" id="566012"/>
    <lineage>
        <taxon>Bacteria</taxon>
        <taxon>Bacillati</taxon>
        <taxon>Actinomycetota</taxon>
        <taxon>Actinomycetes</taxon>
        <taxon>Kineosporiales</taxon>
        <taxon>Kineosporiaceae</taxon>
        <taxon>Kineosporia</taxon>
    </lineage>
</organism>
<dbReference type="EMBL" id="BAAAZO010000012">
    <property type="protein sequence ID" value="GAA3634699.1"/>
    <property type="molecule type" value="Genomic_DNA"/>
</dbReference>
<reference evidence="2" key="1">
    <citation type="journal article" date="2019" name="Int. J. Syst. Evol. Microbiol.">
        <title>The Global Catalogue of Microorganisms (GCM) 10K type strain sequencing project: providing services to taxonomists for standard genome sequencing and annotation.</title>
        <authorList>
            <consortium name="The Broad Institute Genomics Platform"/>
            <consortium name="The Broad Institute Genome Sequencing Center for Infectious Disease"/>
            <person name="Wu L."/>
            <person name="Ma J."/>
        </authorList>
    </citation>
    <scope>NUCLEOTIDE SEQUENCE [LARGE SCALE GENOMIC DNA]</scope>
    <source>
        <strain evidence="2">JCM 16902</strain>
    </source>
</reference>
<keyword evidence="2" id="KW-1185">Reference proteome</keyword>
<sequence>MLGADRWNQITGTTSLTAREYIALTLPLLQGTIEALSDLDREVLADQVRTTLALGTRESTMPLRAGLSRANDELLGQAESIGQEIAEWAVEALDQLLADRSPFPAGPLVVRSHCYGETLTRPAAELLLGRRGGPVAMQNFNEWIHQTVLLRDALLPFTNWQQVPVHVTPLGLRHLEPAREQLFAEAMFRKIRHTTIVGFAQQVVTGESRSAGYGFDHNGATVLPVVTAAPVRTAPRYLLSWSPSKDAVHTATYVSELADYYAAPRTTLSSLPPATASTGARLVAGPVIEGVRRARIETGSWSVDLGQALRGHRYARSAPDLTPEPDVSAASALAATGLVVGNGAIDTAGLDELSTLALLGRTYPEKVTLRPDAMSLDHGVSFQP</sequence>
<gene>
    <name evidence="1" type="ORF">GCM10022223_61350</name>
</gene>
<dbReference type="RefSeq" id="WP_231488035.1">
    <property type="nucleotide sequence ID" value="NZ_BAAAZO010000012.1"/>
</dbReference>
<proteinExistence type="predicted"/>
<comment type="caution">
    <text evidence="1">The sequence shown here is derived from an EMBL/GenBank/DDBJ whole genome shotgun (WGS) entry which is preliminary data.</text>
</comment>
<name>A0ABP7AK99_9ACTN</name>
<evidence type="ECO:0000313" key="2">
    <source>
        <dbReference type="Proteomes" id="UP001501074"/>
    </source>
</evidence>
<protein>
    <submittedName>
        <fullName evidence="1">Uncharacterized protein</fullName>
    </submittedName>
</protein>
<accession>A0ABP7AK99</accession>